<accession>T0IXG6</accession>
<dbReference type="PATRIC" id="fig|1346791.3.peg.831"/>
<dbReference type="SUPFAM" id="SSF54631">
    <property type="entry name" value="CBS-domain pair"/>
    <property type="match status" value="1"/>
</dbReference>
<comment type="caution">
    <text evidence="7">The sequence shown here is derived from an EMBL/GenBank/DDBJ whole genome shotgun (WGS) entry which is preliminary data.</text>
</comment>
<evidence type="ECO:0000259" key="6">
    <source>
        <dbReference type="PROSITE" id="PS51371"/>
    </source>
</evidence>
<keyword evidence="3" id="KW-0129">CBS domain</keyword>
<dbReference type="InterPro" id="IPR046342">
    <property type="entry name" value="CBS_dom_sf"/>
</dbReference>
<dbReference type="RefSeq" id="WP_021316811.1">
    <property type="nucleotide sequence ID" value="NZ_AUWY01000039.1"/>
</dbReference>
<evidence type="ECO:0000256" key="2">
    <source>
        <dbReference type="PROSITE-ProRule" id="PRU00284"/>
    </source>
</evidence>
<dbReference type="PROSITE" id="PS50111">
    <property type="entry name" value="CHEMOTAXIS_TRANSDUC_2"/>
    <property type="match status" value="1"/>
</dbReference>
<protein>
    <recommendedName>
        <fullName evidence="9">Chemotaxis protein</fullName>
    </recommendedName>
</protein>
<feature type="coiled-coil region" evidence="4">
    <location>
        <begin position="145"/>
        <end position="182"/>
    </location>
</feature>
<feature type="domain" description="Methyl-accepting transducer" evidence="5">
    <location>
        <begin position="172"/>
        <end position="408"/>
    </location>
</feature>
<feature type="domain" description="CBS" evidence="6">
    <location>
        <begin position="20"/>
        <end position="83"/>
    </location>
</feature>
<evidence type="ECO:0000259" key="5">
    <source>
        <dbReference type="PROSITE" id="PS50111"/>
    </source>
</evidence>
<dbReference type="SUPFAM" id="SSF58104">
    <property type="entry name" value="Methyl-accepting chemotaxis protein (MCP) signaling domain"/>
    <property type="match status" value="1"/>
</dbReference>
<dbReference type="Gene3D" id="1.10.287.950">
    <property type="entry name" value="Methyl-accepting chemotaxis protein"/>
    <property type="match status" value="1"/>
</dbReference>
<dbReference type="PANTHER" id="PTHR32089:SF112">
    <property type="entry name" value="LYSOZYME-LIKE PROTEIN-RELATED"/>
    <property type="match status" value="1"/>
</dbReference>
<organism evidence="7 8">
    <name type="scientific">Sphingobium ummariense RL-3</name>
    <dbReference type="NCBI Taxonomy" id="1346791"/>
    <lineage>
        <taxon>Bacteria</taxon>
        <taxon>Pseudomonadati</taxon>
        <taxon>Pseudomonadota</taxon>
        <taxon>Alphaproteobacteria</taxon>
        <taxon>Sphingomonadales</taxon>
        <taxon>Sphingomonadaceae</taxon>
        <taxon>Sphingobium</taxon>
    </lineage>
</organism>
<dbReference type="InterPro" id="IPR004089">
    <property type="entry name" value="MCPsignal_dom"/>
</dbReference>
<dbReference type="Pfam" id="PF00571">
    <property type="entry name" value="CBS"/>
    <property type="match status" value="1"/>
</dbReference>
<sequence>MFALSPPTPPSSFYSLAPHADPALVATSPTIRLGEPLSRAVDRFQEDSGLRILPVLDAEDRPVGAIYERDMRRILFNPFGHALLRNPSFGGRLDEHVRSCPVVERGTGVEALIDLFTVQGPQCEGLIAVERGRYAGLIGGALLLRLTAERDARTALARAERLERLTRESTTFRADVEALTAELVSMADMLSRLAGQAAERAADNGDYSAGMAVAASQSADNLAAVAASGRELAMLFQSMEAEVGKAGDAIRTVAEQTRLGSAQTQALSRQADGIGEVTALIDAIARATATLALNAGIEAARAGAAGQGFGVVAREVKLLAGQTRDAAADIAGRIGHIRATVGHVAQGHAHMDAAMATAERLSASVFEAVARHGAFSNAIAESVAEAGASSSQIRTSASQISENSAAAAEGTRDIRSAAVRLADEARRLDARASAFLAAIREG</sequence>
<dbReference type="PROSITE" id="PS51371">
    <property type="entry name" value="CBS"/>
    <property type="match status" value="1"/>
</dbReference>
<dbReference type="SMART" id="SM00283">
    <property type="entry name" value="MA"/>
    <property type="match status" value="1"/>
</dbReference>
<name>T0IXG6_9SPHN</name>
<dbReference type="STRING" id="1346791.M529_04315"/>
<keyword evidence="1 2" id="KW-0807">Transducer</keyword>
<evidence type="ECO:0000256" key="4">
    <source>
        <dbReference type="SAM" id="Coils"/>
    </source>
</evidence>
<keyword evidence="4" id="KW-0175">Coiled coil</keyword>
<evidence type="ECO:0000313" key="7">
    <source>
        <dbReference type="EMBL" id="EQB33485.1"/>
    </source>
</evidence>
<dbReference type="Pfam" id="PF00015">
    <property type="entry name" value="MCPsignal"/>
    <property type="match status" value="1"/>
</dbReference>
<dbReference type="GO" id="GO:0007165">
    <property type="term" value="P:signal transduction"/>
    <property type="evidence" value="ECO:0007669"/>
    <property type="project" value="UniProtKB-KW"/>
</dbReference>
<reference evidence="7 8" key="1">
    <citation type="journal article" date="2013" name="Genome Announc.">
        <title>Draft Genome Sequence of Sphingobium ummariense Strain RL-3, a Hexachlorocyclohexane-Degrading Bacterium.</title>
        <authorList>
            <person name="Kohli P."/>
            <person name="Dua A."/>
            <person name="Sangwan N."/>
            <person name="Oldach P."/>
            <person name="Khurana J.P."/>
            <person name="Lal R."/>
        </authorList>
    </citation>
    <scope>NUCLEOTIDE SEQUENCE [LARGE SCALE GENOMIC DNA]</scope>
    <source>
        <strain evidence="7 8">RL-3</strain>
    </source>
</reference>
<dbReference type="AlphaFoldDB" id="T0IXG6"/>
<proteinExistence type="predicted"/>
<evidence type="ECO:0000256" key="3">
    <source>
        <dbReference type="PROSITE-ProRule" id="PRU00703"/>
    </source>
</evidence>
<dbReference type="EMBL" id="AUWY01000039">
    <property type="protein sequence ID" value="EQB33485.1"/>
    <property type="molecule type" value="Genomic_DNA"/>
</dbReference>
<dbReference type="eggNOG" id="COG0840">
    <property type="taxonomic scope" value="Bacteria"/>
</dbReference>
<evidence type="ECO:0000313" key="8">
    <source>
        <dbReference type="Proteomes" id="UP000015523"/>
    </source>
</evidence>
<dbReference type="Proteomes" id="UP000015523">
    <property type="component" value="Unassembled WGS sequence"/>
</dbReference>
<keyword evidence="8" id="KW-1185">Reference proteome</keyword>
<evidence type="ECO:0000256" key="1">
    <source>
        <dbReference type="ARBA" id="ARBA00023224"/>
    </source>
</evidence>
<dbReference type="OrthoDB" id="7441210at2"/>
<dbReference type="InterPro" id="IPR000644">
    <property type="entry name" value="CBS_dom"/>
</dbReference>
<gene>
    <name evidence="7" type="ORF">M529_04315</name>
</gene>
<dbReference type="PANTHER" id="PTHR32089">
    <property type="entry name" value="METHYL-ACCEPTING CHEMOTAXIS PROTEIN MCPB"/>
    <property type="match status" value="1"/>
</dbReference>
<dbReference type="GO" id="GO:0016020">
    <property type="term" value="C:membrane"/>
    <property type="evidence" value="ECO:0007669"/>
    <property type="project" value="InterPro"/>
</dbReference>
<evidence type="ECO:0008006" key="9">
    <source>
        <dbReference type="Google" id="ProtNLM"/>
    </source>
</evidence>